<dbReference type="Pfam" id="PF01408">
    <property type="entry name" value="GFO_IDH_MocA"/>
    <property type="match status" value="1"/>
</dbReference>
<evidence type="ECO:0000259" key="3">
    <source>
        <dbReference type="SMART" id="SM00881"/>
    </source>
</evidence>
<keyword evidence="2" id="KW-0560">Oxidoreductase</keyword>
<dbReference type="RefSeq" id="WP_013918135.1">
    <property type="nucleotide sequence ID" value="NC_015690.1"/>
</dbReference>
<dbReference type="Pfam" id="PF22725">
    <property type="entry name" value="GFO_IDH_MocA_C3"/>
    <property type="match status" value="1"/>
</dbReference>
<evidence type="ECO:0000313" key="4">
    <source>
        <dbReference type="EMBL" id="AEI42981.1"/>
    </source>
</evidence>
<dbReference type="InterPro" id="IPR000683">
    <property type="entry name" value="Gfo/Idh/MocA-like_OxRdtase_N"/>
</dbReference>
<dbReference type="KEGG" id="pms:KNP414_04450"/>
<evidence type="ECO:0000256" key="1">
    <source>
        <dbReference type="ARBA" id="ARBA00010928"/>
    </source>
</evidence>
<accession>F8F6M7</accession>
<reference evidence="5" key="1">
    <citation type="submission" date="2011-06" db="EMBL/GenBank/DDBJ databases">
        <title>Complete genome sequence of Paenibacillus mucilaginosus KNP414.</title>
        <authorList>
            <person name="Wang J."/>
            <person name="Hu S."/>
            <person name="Hu X."/>
            <person name="Zhang B."/>
            <person name="Dong D."/>
            <person name="Zhang S."/>
            <person name="Zhao K."/>
            <person name="Wu D."/>
        </authorList>
    </citation>
    <scope>NUCLEOTIDE SEQUENCE [LARGE SCALE GENOMIC DNA]</scope>
    <source>
        <strain evidence="5">KNP414</strain>
    </source>
</reference>
<dbReference type="InterPro" id="IPR051317">
    <property type="entry name" value="Gfo/Idh/MocA_oxidoreduct"/>
</dbReference>
<dbReference type="SUPFAM" id="SSF51735">
    <property type="entry name" value="NAD(P)-binding Rossmann-fold domains"/>
    <property type="match status" value="1"/>
</dbReference>
<name>F8F6M7_PAEMK</name>
<gene>
    <name evidence="4" type="ordered locus">KNP414_04450</name>
</gene>
<comment type="similarity">
    <text evidence="1">Belongs to the Gfo/Idh/MocA family.</text>
</comment>
<evidence type="ECO:0000256" key="2">
    <source>
        <dbReference type="ARBA" id="ARBA00023002"/>
    </source>
</evidence>
<protein>
    <submittedName>
        <fullName evidence="4">Oxidoreductase domain-containing protein</fullName>
    </submittedName>
</protein>
<dbReference type="HOGENOM" id="CLU_023194_14_0_9"/>
<dbReference type="PANTHER" id="PTHR43708:SF5">
    <property type="entry name" value="CONSERVED EXPRESSED OXIDOREDUCTASE (EUROFUNG)-RELATED"/>
    <property type="match status" value="1"/>
</dbReference>
<dbReference type="EMBL" id="CP002869">
    <property type="protein sequence ID" value="AEI42981.1"/>
    <property type="molecule type" value="Genomic_DNA"/>
</dbReference>
<sequence length="364" mass="40959">MREPQLDYKPKLPKDLSMGIAIVGAGEIVASCHLPAYRMAGFRVVGIYDIDGTKAGALAQQYEIPKVYSTLSELLEDEAVSIVDIAVPAKHQLQVVKEASAAGKHLLCQKPLSEDYRDAESIATLCEQAGIRAAVNQQMRWSPGIRASRAIMDQGWLGVPLQASIQVNVKTDWESWPWITKIPRLEVLYHSIHYLDSIRFLFGKPEYVYADGARYPGQTSLGETRTLIHIKFAGEGRALIHDNHNNWADPEDWYATFRFEGTEGIIKGTNGALYNYPHGREDTMSYCAKALGPSWFHPELEGRWFPHAFMGTMGELMRAVEEEREPENSVRDNLQTLQMVFAAYRSMEENRPVDLEEIERGTGA</sequence>
<dbReference type="GO" id="GO:0000166">
    <property type="term" value="F:nucleotide binding"/>
    <property type="evidence" value="ECO:0007669"/>
    <property type="project" value="InterPro"/>
</dbReference>
<dbReference type="GO" id="GO:0016491">
    <property type="term" value="F:oxidoreductase activity"/>
    <property type="evidence" value="ECO:0007669"/>
    <property type="project" value="UniProtKB-KW"/>
</dbReference>
<dbReference type="AlphaFoldDB" id="F8F6M7"/>
<reference evidence="4 5" key="2">
    <citation type="journal article" date="2013" name="Genome Announc.">
        <title>Genome Sequence of Growth-Improving Paenibacillus mucilaginosus Strain KNP414.</title>
        <authorList>
            <person name="Lu J.J."/>
            <person name="Wang J.F."/>
            <person name="Hu X.F."/>
        </authorList>
    </citation>
    <scope>NUCLEOTIDE SEQUENCE [LARGE SCALE GENOMIC DNA]</scope>
    <source>
        <strain evidence="4 5">KNP414</strain>
    </source>
</reference>
<dbReference type="SUPFAM" id="SSF55347">
    <property type="entry name" value="Glyceraldehyde-3-phosphate dehydrogenase-like, C-terminal domain"/>
    <property type="match status" value="1"/>
</dbReference>
<dbReference type="Proteomes" id="UP000006620">
    <property type="component" value="Chromosome"/>
</dbReference>
<dbReference type="PANTHER" id="PTHR43708">
    <property type="entry name" value="CONSERVED EXPRESSED OXIDOREDUCTASE (EUROFUNG)"/>
    <property type="match status" value="1"/>
</dbReference>
<dbReference type="InterPro" id="IPR055170">
    <property type="entry name" value="GFO_IDH_MocA-like_dom"/>
</dbReference>
<dbReference type="InterPro" id="IPR036291">
    <property type="entry name" value="NAD(P)-bd_dom_sf"/>
</dbReference>
<dbReference type="SMART" id="SM00881">
    <property type="entry name" value="CoA_binding"/>
    <property type="match status" value="1"/>
</dbReference>
<dbReference type="InterPro" id="IPR003781">
    <property type="entry name" value="CoA-bd"/>
</dbReference>
<feature type="domain" description="CoA-binding" evidence="3">
    <location>
        <begin position="15"/>
        <end position="112"/>
    </location>
</feature>
<organism evidence="4 5">
    <name type="scientific">Paenibacillus mucilaginosus (strain KNP414)</name>
    <dbReference type="NCBI Taxonomy" id="1036673"/>
    <lineage>
        <taxon>Bacteria</taxon>
        <taxon>Bacillati</taxon>
        <taxon>Bacillota</taxon>
        <taxon>Bacilli</taxon>
        <taxon>Bacillales</taxon>
        <taxon>Paenibacillaceae</taxon>
        <taxon>Paenibacillus</taxon>
    </lineage>
</organism>
<dbReference type="Gene3D" id="3.40.50.720">
    <property type="entry name" value="NAD(P)-binding Rossmann-like Domain"/>
    <property type="match status" value="1"/>
</dbReference>
<dbReference type="Gene3D" id="3.30.360.10">
    <property type="entry name" value="Dihydrodipicolinate Reductase, domain 2"/>
    <property type="match status" value="1"/>
</dbReference>
<dbReference type="PATRIC" id="fig|1036673.3.peg.4089"/>
<proteinExistence type="inferred from homology"/>
<evidence type="ECO:0000313" key="5">
    <source>
        <dbReference type="Proteomes" id="UP000006620"/>
    </source>
</evidence>